<feature type="region of interest" description="Disordered" evidence="1">
    <location>
        <begin position="1"/>
        <end position="25"/>
    </location>
</feature>
<accession>A0ABU6CYR3</accession>
<dbReference type="EMBL" id="JAYMYJ010000091">
    <property type="protein sequence ID" value="MEB4591217.1"/>
    <property type="molecule type" value="Genomic_DNA"/>
</dbReference>
<evidence type="ECO:0000256" key="1">
    <source>
        <dbReference type="SAM" id="MobiDB-lite"/>
    </source>
</evidence>
<evidence type="ECO:0000313" key="3">
    <source>
        <dbReference type="Proteomes" id="UP001308005"/>
    </source>
</evidence>
<dbReference type="RefSeq" id="WP_324694661.1">
    <property type="nucleotide sequence ID" value="NZ_JAYMYJ010000091.1"/>
</dbReference>
<evidence type="ECO:0000313" key="2">
    <source>
        <dbReference type="EMBL" id="MEB4591217.1"/>
    </source>
</evidence>
<dbReference type="Proteomes" id="UP001308005">
    <property type="component" value="Unassembled WGS sequence"/>
</dbReference>
<comment type="caution">
    <text evidence="2">The sequence shown here is derived from an EMBL/GenBank/DDBJ whole genome shotgun (WGS) entry which is preliminary data.</text>
</comment>
<gene>
    <name evidence="2" type="ORF">VSS37_09530</name>
</gene>
<reference evidence="2 3" key="2">
    <citation type="submission" date="2024-01" db="EMBL/GenBank/DDBJ databases">
        <authorList>
            <person name="Xie X."/>
        </authorList>
    </citation>
    <scope>NUCLEOTIDE SEQUENCE [LARGE SCALE GENOMIC DNA]</scope>
    <source>
        <strain evidence="2">SCUT-1</strain>
    </source>
</reference>
<keyword evidence="3" id="KW-1185">Reference proteome</keyword>
<organism evidence="2 3">
    <name type="scientific">Candidatus Thiothrix phosphatis</name>
    <dbReference type="NCBI Taxonomy" id="3112415"/>
    <lineage>
        <taxon>Bacteria</taxon>
        <taxon>Pseudomonadati</taxon>
        <taxon>Pseudomonadota</taxon>
        <taxon>Gammaproteobacteria</taxon>
        <taxon>Thiotrichales</taxon>
        <taxon>Thiotrichaceae</taxon>
        <taxon>Thiothrix</taxon>
    </lineage>
</organism>
<sequence>MAAKTETIHQQTKQGGIPQPHDRAARLPEVLQLTGKSKTTLYEDIRAGRFPAGFRIGKRARAWWLNADVMAWLETRKAGGVQ</sequence>
<protein>
    <submittedName>
        <fullName evidence="2">AlpA family phage regulatory protein</fullName>
    </submittedName>
</protein>
<reference evidence="3" key="1">
    <citation type="submission" date="2023-07" db="EMBL/GenBank/DDBJ databases">
        <title>The carbon used by Thiothrix.</title>
        <authorList>
            <person name="Chen L."/>
        </authorList>
    </citation>
    <scope>NUCLEOTIDE SEQUENCE [LARGE SCALE GENOMIC DNA]</scope>
</reference>
<dbReference type="Pfam" id="PF05930">
    <property type="entry name" value="Phage_AlpA"/>
    <property type="match status" value="1"/>
</dbReference>
<dbReference type="InterPro" id="IPR010260">
    <property type="entry name" value="AlpA"/>
</dbReference>
<proteinExistence type="predicted"/>
<dbReference type="Gene3D" id="1.10.238.160">
    <property type="match status" value="1"/>
</dbReference>
<name>A0ABU6CYR3_9GAMM</name>